<reference evidence="2" key="1">
    <citation type="submission" date="2016-03" db="EMBL/GenBank/DDBJ databases">
        <title>RNAseq analyses of the sensorial organs of adult female Aedes albopictus.</title>
        <authorList>
            <person name="Fabrizio L."/>
            <person name="Ribeiro J.M."/>
            <person name="Arca B."/>
        </authorList>
    </citation>
    <scope>NUCLEOTIDE SEQUENCE</scope>
</reference>
<feature type="transmembrane region" description="Helical" evidence="1">
    <location>
        <begin position="126"/>
        <end position="146"/>
    </location>
</feature>
<organism evidence="2">
    <name type="scientific">Aedes albopictus</name>
    <name type="common">Asian tiger mosquito</name>
    <name type="synonym">Stegomyia albopicta</name>
    <dbReference type="NCBI Taxonomy" id="7160"/>
    <lineage>
        <taxon>Eukaryota</taxon>
        <taxon>Metazoa</taxon>
        <taxon>Ecdysozoa</taxon>
        <taxon>Arthropoda</taxon>
        <taxon>Hexapoda</taxon>
        <taxon>Insecta</taxon>
        <taxon>Pterygota</taxon>
        <taxon>Neoptera</taxon>
        <taxon>Endopterygota</taxon>
        <taxon>Diptera</taxon>
        <taxon>Nematocera</taxon>
        <taxon>Culicoidea</taxon>
        <taxon>Culicidae</taxon>
        <taxon>Culicinae</taxon>
        <taxon>Aedini</taxon>
        <taxon>Aedes</taxon>
        <taxon>Stegomyia</taxon>
    </lineage>
</organism>
<keyword evidence="1" id="KW-1133">Transmembrane helix</keyword>
<proteinExistence type="predicted"/>
<keyword evidence="1" id="KW-0472">Membrane</keyword>
<protein>
    <submittedName>
        <fullName evidence="2">Uncharacterized protein</fullName>
    </submittedName>
</protein>
<evidence type="ECO:0000313" key="2">
    <source>
        <dbReference type="EMBL" id="JAV46180.1"/>
    </source>
</evidence>
<dbReference type="EMBL" id="GEHC01001465">
    <property type="protein sequence ID" value="JAV46180.1"/>
    <property type="molecule type" value="Transcribed_RNA"/>
</dbReference>
<name>A0A1W7R4U1_AEDAL</name>
<feature type="transmembrane region" description="Helical" evidence="1">
    <location>
        <begin position="79"/>
        <end position="106"/>
    </location>
</feature>
<dbReference type="AlphaFoldDB" id="A0A1W7R4U1"/>
<accession>A0A1W7R4U1</accession>
<keyword evidence="1" id="KW-0812">Transmembrane</keyword>
<feature type="transmembrane region" description="Helical" evidence="1">
    <location>
        <begin position="45"/>
        <end position="67"/>
    </location>
</feature>
<dbReference type="VEuPathDB" id="VectorBase:AALC636_003571"/>
<dbReference type="VEuPathDB" id="VectorBase:AALFPA_050264"/>
<sequence length="170" mass="18674">MISNKHFRVMGIIYSGLCLTKAFLFFVNASVTIKPTNGDQGETISGFSILVLNTSLVSFIFNAILLFGILNHRVEFIRCYLYFISIIHALIFAGLVIGCIAVGIWIGQIRGETADANGRLAYGMTILVMTVIILLTLQFTLIVWILKGVMRASSNDSMRLVASGDADEMT</sequence>
<dbReference type="VEuPathDB" id="VectorBase:AALF008458"/>
<evidence type="ECO:0000256" key="1">
    <source>
        <dbReference type="SAM" id="Phobius"/>
    </source>
</evidence>
<feature type="transmembrane region" description="Helical" evidence="1">
    <location>
        <begin position="12"/>
        <end position="33"/>
    </location>
</feature>